<proteinExistence type="predicted"/>
<dbReference type="STRING" id="1101373.A9O67_09600"/>
<keyword evidence="4" id="KW-0408">Iron</keyword>
<dbReference type="OrthoDB" id="9765258at2"/>
<dbReference type="Pfam" id="PF02754">
    <property type="entry name" value="CCG"/>
    <property type="match status" value="2"/>
</dbReference>
<dbReference type="RefSeq" id="WP_068610477.1">
    <property type="nucleotide sequence ID" value="NZ_LZDH01000065.1"/>
</dbReference>
<keyword evidence="1" id="KW-0004">4Fe-4S</keyword>
<evidence type="ECO:0000256" key="2">
    <source>
        <dbReference type="ARBA" id="ARBA00022723"/>
    </source>
</evidence>
<evidence type="ECO:0000313" key="8">
    <source>
        <dbReference type="Proteomes" id="UP000091969"/>
    </source>
</evidence>
<dbReference type="EMBL" id="LZDH01000065">
    <property type="protein sequence ID" value="OBS30039.1"/>
    <property type="molecule type" value="Genomic_DNA"/>
</dbReference>
<evidence type="ECO:0000256" key="3">
    <source>
        <dbReference type="ARBA" id="ARBA00022737"/>
    </source>
</evidence>
<keyword evidence="5" id="KW-0411">Iron-sulfur</keyword>
<dbReference type="GO" id="GO:0046872">
    <property type="term" value="F:metal ion binding"/>
    <property type="evidence" value="ECO:0007669"/>
    <property type="project" value="UniProtKB-KW"/>
</dbReference>
<dbReference type="Proteomes" id="UP000091969">
    <property type="component" value="Unassembled WGS sequence"/>
</dbReference>
<evidence type="ECO:0000256" key="1">
    <source>
        <dbReference type="ARBA" id="ARBA00022485"/>
    </source>
</evidence>
<sequence>MAREGNLEAPTRHPLDWRNPDFYDEAKCFAELERIFDICHGCRRCVSLCQAFPTLFDLIDEGKTGELDGVDKADYWKVVDQCYMCDLCYMTKCPYTPPHEWNLDFPHTMLRAKAIKFRKGEVKAAEKFLASTDVHGSLAGIPVVVQAVNAVNRTKPARALMENVLGVHRDAWMPELAAQTLRRAAPEARAAQVVDGERTPGKVAIFATCYVNYNEPGIGLDLLAILEHNGIPFTLVEKERCCGMPKLELGDLESVAASKEANIPVLARYARDGYAILSAVPSCTLMFKQEIPLMFPDDADVQLVKEAMWDPFEYLSARRRDGLLRTDFQRGLGKVSYQVPCHSRVQNMGRKTEEILKLIPDTDVQTLERCSGHAGTYGVKKATHPVAMKIGKPVFKSMAQHKGGGAPDVIGSDCPLGGHHIAQGFEVNQLGAPKLMHPLTMLATAYGLKNP</sequence>
<gene>
    <name evidence="7" type="ORF">A9O67_09600</name>
</gene>
<accession>A0A1A6DTD9</accession>
<dbReference type="PANTHER" id="PTHR32479:SF19">
    <property type="entry name" value="ANAEROBIC GLYCEROL-3-PHOSPHATE DEHYDROGENASE SUBUNIT C"/>
    <property type="match status" value="1"/>
</dbReference>
<organism evidence="7 8">
    <name type="scientific">Tepidimonas fonticaldi</name>
    <dbReference type="NCBI Taxonomy" id="1101373"/>
    <lineage>
        <taxon>Bacteria</taxon>
        <taxon>Pseudomonadati</taxon>
        <taxon>Pseudomonadota</taxon>
        <taxon>Betaproteobacteria</taxon>
        <taxon>Burkholderiales</taxon>
        <taxon>Tepidimonas</taxon>
    </lineage>
</organism>
<keyword evidence="2" id="KW-0479">Metal-binding</keyword>
<name>A0A1A6DTD9_9BURK</name>
<evidence type="ECO:0000259" key="6">
    <source>
        <dbReference type="Pfam" id="PF02754"/>
    </source>
</evidence>
<evidence type="ECO:0000313" key="7">
    <source>
        <dbReference type="EMBL" id="OBS30039.1"/>
    </source>
</evidence>
<keyword evidence="8" id="KW-1185">Reference proteome</keyword>
<dbReference type="InterPro" id="IPR004017">
    <property type="entry name" value="Cys_rich_dom"/>
</dbReference>
<comment type="caution">
    <text evidence="7">The sequence shown here is derived from an EMBL/GenBank/DDBJ whole genome shotgun (WGS) entry which is preliminary data.</text>
</comment>
<dbReference type="PANTHER" id="PTHR32479">
    <property type="entry name" value="GLYCOLATE OXIDASE IRON-SULFUR SUBUNIT"/>
    <property type="match status" value="1"/>
</dbReference>
<feature type="domain" description="Cysteine-rich" evidence="6">
    <location>
        <begin position="335"/>
        <end position="415"/>
    </location>
</feature>
<reference evidence="7 8" key="1">
    <citation type="submission" date="2016-06" db="EMBL/GenBank/DDBJ databases">
        <title>Genome sequence of Tepidimonas fonticaldi PL17.</title>
        <authorList>
            <person name="Pinnaka A.K."/>
        </authorList>
    </citation>
    <scope>NUCLEOTIDE SEQUENCE [LARGE SCALE GENOMIC DNA]</scope>
    <source>
        <strain evidence="7 8">PL17</strain>
    </source>
</reference>
<keyword evidence="3" id="KW-0677">Repeat</keyword>
<evidence type="ECO:0000256" key="5">
    <source>
        <dbReference type="ARBA" id="ARBA00023014"/>
    </source>
</evidence>
<feature type="domain" description="Cysteine-rich" evidence="6">
    <location>
        <begin position="203"/>
        <end position="288"/>
    </location>
</feature>
<dbReference type="AlphaFoldDB" id="A0A1A6DTD9"/>
<dbReference type="GO" id="GO:0016491">
    <property type="term" value="F:oxidoreductase activity"/>
    <property type="evidence" value="ECO:0007669"/>
    <property type="project" value="UniProtKB-ARBA"/>
</dbReference>
<dbReference type="GO" id="GO:0051539">
    <property type="term" value="F:4 iron, 4 sulfur cluster binding"/>
    <property type="evidence" value="ECO:0007669"/>
    <property type="project" value="UniProtKB-KW"/>
</dbReference>
<evidence type="ECO:0000256" key="4">
    <source>
        <dbReference type="ARBA" id="ARBA00023004"/>
    </source>
</evidence>
<dbReference type="SUPFAM" id="SSF54862">
    <property type="entry name" value="4Fe-4S ferredoxins"/>
    <property type="match status" value="1"/>
</dbReference>
<protein>
    <submittedName>
        <fullName evidence="7">Fe-S oxidoreductase</fullName>
    </submittedName>
</protein>